<dbReference type="InterPro" id="IPR014031">
    <property type="entry name" value="Ketoacyl_synth_C"/>
</dbReference>
<reference evidence="6 7" key="1">
    <citation type="submission" date="2019-10" db="EMBL/GenBank/DDBJ databases">
        <title>Description of Paenibacillus humi sp. nov.</title>
        <authorList>
            <person name="Carlier A."/>
            <person name="Qi S."/>
        </authorList>
    </citation>
    <scope>NUCLEOTIDE SEQUENCE [LARGE SCALE GENOMIC DNA]</scope>
    <source>
        <strain evidence="6 7">LMG 31461</strain>
    </source>
</reference>
<dbReference type="InterPro" id="IPR020841">
    <property type="entry name" value="PKS_Beta-ketoAc_synthase_dom"/>
</dbReference>
<dbReference type="Pfam" id="PF02801">
    <property type="entry name" value="Ketoacyl-synt_C"/>
    <property type="match status" value="1"/>
</dbReference>
<evidence type="ECO:0000259" key="4">
    <source>
        <dbReference type="PROSITE" id="PS50075"/>
    </source>
</evidence>
<feature type="non-terminal residue" evidence="6">
    <location>
        <position position="675"/>
    </location>
</feature>
<evidence type="ECO:0000256" key="1">
    <source>
        <dbReference type="ARBA" id="ARBA00022450"/>
    </source>
</evidence>
<dbReference type="PROSITE" id="PS50075">
    <property type="entry name" value="CARRIER"/>
    <property type="match status" value="1"/>
</dbReference>
<dbReference type="InterPro" id="IPR018201">
    <property type="entry name" value="Ketoacyl_synth_AS"/>
</dbReference>
<dbReference type="PANTHER" id="PTHR43775:SF51">
    <property type="entry name" value="INACTIVE PHENOLPHTHIOCEROL SYNTHESIS POLYKETIDE SYNTHASE TYPE I PKS1-RELATED"/>
    <property type="match status" value="1"/>
</dbReference>
<dbReference type="Gene3D" id="3.40.47.10">
    <property type="match status" value="1"/>
</dbReference>
<dbReference type="InterPro" id="IPR050091">
    <property type="entry name" value="PKS_NRPS_Biosynth_Enz"/>
</dbReference>
<dbReference type="PANTHER" id="PTHR43775">
    <property type="entry name" value="FATTY ACID SYNTHASE"/>
    <property type="match status" value="1"/>
</dbReference>
<keyword evidence="3" id="KW-0808">Transferase</keyword>
<dbReference type="InterPro" id="IPR009081">
    <property type="entry name" value="PP-bd_ACP"/>
</dbReference>
<evidence type="ECO:0000256" key="3">
    <source>
        <dbReference type="ARBA" id="ARBA00022679"/>
    </source>
</evidence>
<dbReference type="InterPro" id="IPR006162">
    <property type="entry name" value="Ppantetheine_attach_site"/>
</dbReference>
<dbReference type="InterPro" id="IPR014030">
    <property type="entry name" value="Ketoacyl_synth_N"/>
</dbReference>
<proteinExistence type="predicted"/>
<dbReference type="Proteomes" id="UP000653578">
    <property type="component" value="Unassembled WGS sequence"/>
</dbReference>
<comment type="caution">
    <text evidence="6">The sequence shown here is derived from an EMBL/GenBank/DDBJ whole genome shotgun (WGS) entry which is preliminary data.</text>
</comment>
<sequence>MNPVYENLYNVTDVDESAYEPGGYLEEIDKFDAEFFGISTKEALLMNPLQKLMLETAFLAVEDAGITREQIANTKTGVFVGRDNACISLYNDYVGNIHPLALTGAYASVLSSRISHALKLTGPSMVIDTACSSALVSLHHACKALQDGECVMAIAGGINIKDILLKNDDNPMERIVSDDVKIRTFDKQAKGTLISEGVGAVLLKSLKQAIADGDPIYGVIKGSAVNNDGGANRIATPRAEIQANVLMDAWEAAGIDPESLSYIEAHGIGTYLGDPIEIRALKQAFESYTSKKQFCAISAVKTNIGHTVAASGMASLIKAILSLNHKKIPSLINFEEPNPHISFPDSPVYVNDKLREWEAGEAPRRCGVNSFGFGGTNCHIVLEETPAVQRNGGARATREKWLFALSGRTQEALFELVKKYSSFLKEDSSELADLCYTSCVGRDHYEYRIQLVVESNEDLQEKIRRLQEAEDWKHLNLSGVYYGEHRICKSYKEDSKEEGEVTQAEVDQWTSEANQLVEEGTKEKEVVIDRLCQLYVAGAKIDWQSYYDSTLAKKVRLPGYPLARKSYWYTEEHDHLFRLKKQKRPVAASRTKERNRATTVETENLESQMEKEVKLVGRNDGTYTPTEEQLGLIWGSELAIKEIQVDENYFELGGDSISGIKIVNTMNSKMKLKVS</sequence>
<dbReference type="Pfam" id="PF16197">
    <property type="entry name" value="KAsynt_C_assoc"/>
    <property type="match status" value="1"/>
</dbReference>
<evidence type="ECO:0000313" key="7">
    <source>
        <dbReference type="Proteomes" id="UP000653578"/>
    </source>
</evidence>
<name>A0ABX1X516_9BACL</name>
<dbReference type="PROSITE" id="PS00012">
    <property type="entry name" value="PHOSPHOPANTETHEINE"/>
    <property type="match status" value="1"/>
</dbReference>
<dbReference type="RefSeq" id="WP_246302599.1">
    <property type="nucleotide sequence ID" value="NZ_WHNY01000017.1"/>
</dbReference>
<protein>
    <submittedName>
        <fullName evidence="6">Polyketide synthase</fullName>
    </submittedName>
</protein>
<dbReference type="SUPFAM" id="SSF53901">
    <property type="entry name" value="Thiolase-like"/>
    <property type="match status" value="1"/>
</dbReference>
<dbReference type="EMBL" id="WHNY01000017">
    <property type="protein sequence ID" value="NOU63523.1"/>
    <property type="molecule type" value="Genomic_DNA"/>
</dbReference>
<accession>A0ABX1X516</accession>
<dbReference type="PROSITE" id="PS00606">
    <property type="entry name" value="KS3_1"/>
    <property type="match status" value="1"/>
</dbReference>
<dbReference type="SMART" id="SM00825">
    <property type="entry name" value="PKS_KS"/>
    <property type="match status" value="1"/>
</dbReference>
<keyword evidence="2" id="KW-0597">Phosphoprotein</keyword>
<feature type="domain" description="Ketosynthase family 3 (KS3)" evidence="5">
    <location>
        <begin position="1"/>
        <end position="384"/>
    </location>
</feature>
<evidence type="ECO:0000259" key="5">
    <source>
        <dbReference type="PROSITE" id="PS52004"/>
    </source>
</evidence>
<gene>
    <name evidence="6" type="ORF">GC096_05690</name>
</gene>
<evidence type="ECO:0000256" key="2">
    <source>
        <dbReference type="ARBA" id="ARBA00022553"/>
    </source>
</evidence>
<organism evidence="6 7">
    <name type="scientific">Paenibacillus plantarum</name>
    <dbReference type="NCBI Taxonomy" id="2654975"/>
    <lineage>
        <taxon>Bacteria</taxon>
        <taxon>Bacillati</taxon>
        <taxon>Bacillota</taxon>
        <taxon>Bacilli</taxon>
        <taxon>Bacillales</taxon>
        <taxon>Paenibacillaceae</taxon>
        <taxon>Paenibacillus</taxon>
    </lineage>
</organism>
<dbReference type="InterPro" id="IPR016039">
    <property type="entry name" value="Thiolase-like"/>
</dbReference>
<dbReference type="InterPro" id="IPR032821">
    <property type="entry name" value="PKS_assoc"/>
</dbReference>
<dbReference type="CDD" id="cd00833">
    <property type="entry name" value="PKS"/>
    <property type="match status" value="1"/>
</dbReference>
<dbReference type="Gene3D" id="1.10.1240.100">
    <property type="match status" value="1"/>
</dbReference>
<dbReference type="Pfam" id="PF00550">
    <property type="entry name" value="PP-binding"/>
    <property type="match status" value="1"/>
</dbReference>
<dbReference type="Gene3D" id="1.10.1200.10">
    <property type="entry name" value="ACP-like"/>
    <property type="match status" value="1"/>
</dbReference>
<dbReference type="InterPro" id="IPR036736">
    <property type="entry name" value="ACP-like_sf"/>
</dbReference>
<dbReference type="SUPFAM" id="SSF47336">
    <property type="entry name" value="ACP-like"/>
    <property type="match status" value="1"/>
</dbReference>
<keyword evidence="1" id="KW-0596">Phosphopantetheine</keyword>
<keyword evidence="7" id="KW-1185">Reference proteome</keyword>
<feature type="domain" description="Carrier" evidence="4">
    <location>
        <begin position="621"/>
        <end position="675"/>
    </location>
</feature>
<dbReference type="PROSITE" id="PS52004">
    <property type="entry name" value="KS3_2"/>
    <property type="match status" value="1"/>
</dbReference>
<dbReference type="Pfam" id="PF00109">
    <property type="entry name" value="ketoacyl-synt"/>
    <property type="match status" value="1"/>
</dbReference>
<evidence type="ECO:0000313" key="6">
    <source>
        <dbReference type="EMBL" id="NOU63523.1"/>
    </source>
</evidence>